<evidence type="ECO:0008006" key="4">
    <source>
        <dbReference type="Google" id="ProtNLM"/>
    </source>
</evidence>
<organism evidence="2 3">
    <name type="scientific">Paenibacillus ehimensis</name>
    <dbReference type="NCBI Taxonomy" id="79264"/>
    <lineage>
        <taxon>Bacteria</taxon>
        <taxon>Bacillati</taxon>
        <taxon>Bacillota</taxon>
        <taxon>Bacilli</taxon>
        <taxon>Bacillales</taxon>
        <taxon>Paenibacillaceae</taxon>
        <taxon>Paenibacillus</taxon>
    </lineage>
</organism>
<dbReference type="Proteomes" id="UP001168883">
    <property type="component" value="Unassembled WGS sequence"/>
</dbReference>
<gene>
    <name evidence="2" type="ORF">Q3C12_33740</name>
</gene>
<feature type="region of interest" description="Disordered" evidence="1">
    <location>
        <begin position="1"/>
        <end position="28"/>
    </location>
</feature>
<keyword evidence="3" id="KW-1185">Reference proteome</keyword>
<reference evidence="2" key="1">
    <citation type="submission" date="2023-07" db="EMBL/GenBank/DDBJ databases">
        <authorList>
            <person name="Aktuganov G."/>
            <person name="Boyko T."/>
            <person name="Delegan Y."/>
            <person name="Galimzianova N."/>
            <person name="Gilvanova E."/>
            <person name="Korobov V."/>
            <person name="Kuzmina L."/>
            <person name="Melentiev A."/>
            <person name="Milman P."/>
            <person name="Ryabova A."/>
            <person name="Stupak E."/>
            <person name="Yasakov T."/>
            <person name="Zharikova N."/>
            <person name="Zhurenko E."/>
        </authorList>
    </citation>
    <scope>NUCLEOTIDE SEQUENCE</scope>
    <source>
        <strain evidence="2">IB-739</strain>
    </source>
</reference>
<evidence type="ECO:0000256" key="1">
    <source>
        <dbReference type="SAM" id="MobiDB-lite"/>
    </source>
</evidence>
<dbReference type="RefSeq" id="WP_302881470.1">
    <property type="nucleotide sequence ID" value="NZ_JAUMKJ010000089.1"/>
</dbReference>
<evidence type="ECO:0000313" key="2">
    <source>
        <dbReference type="EMBL" id="MDO3681960.1"/>
    </source>
</evidence>
<sequence>MARNLANEWNPAPKPQHGRSKKTAKERGRITKAVYDEAAARSQGRCEWCGWAAGCFDPTGRRWGLEAAHLIRRRNCDETTAQDIAMLCGPSVNSGTCHNKVDYTREGRQWAANYRKQLKAGEPSSPRRG</sequence>
<dbReference type="EMBL" id="JAUMKJ010000089">
    <property type="protein sequence ID" value="MDO3681960.1"/>
    <property type="molecule type" value="Genomic_DNA"/>
</dbReference>
<protein>
    <recommendedName>
        <fullName evidence="4">HNH endonuclease</fullName>
    </recommendedName>
</protein>
<accession>A0ABT8VLU4</accession>
<comment type="caution">
    <text evidence="2">The sequence shown here is derived from an EMBL/GenBank/DDBJ whole genome shotgun (WGS) entry which is preliminary data.</text>
</comment>
<evidence type="ECO:0000313" key="3">
    <source>
        <dbReference type="Proteomes" id="UP001168883"/>
    </source>
</evidence>
<proteinExistence type="predicted"/>
<name>A0ABT8VLU4_9BACL</name>